<reference evidence="2" key="1">
    <citation type="submission" date="2022-05" db="EMBL/GenBank/DDBJ databases">
        <authorList>
            <person name="Jo J.-H."/>
            <person name="Im W.-T."/>
        </authorList>
    </citation>
    <scope>NUCLEOTIDE SEQUENCE</scope>
    <source>
        <strain evidence="2">SE158</strain>
    </source>
</reference>
<keyword evidence="3" id="KW-1185">Reference proteome</keyword>
<feature type="chain" id="PRO_5046388159" evidence="1">
    <location>
        <begin position="22"/>
        <end position="114"/>
    </location>
</feature>
<dbReference type="Proteomes" id="UP001165363">
    <property type="component" value="Unassembled WGS sequence"/>
</dbReference>
<protein>
    <submittedName>
        <fullName evidence="2">Uncharacterized protein</fullName>
    </submittedName>
</protein>
<gene>
    <name evidence="2" type="ORF">LZ536_01915</name>
</gene>
<dbReference type="EMBL" id="JAMGBD010000001">
    <property type="protein sequence ID" value="MCL6682656.1"/>
    <property type="molecule type" value="Genomic_DNA"/>
</dbReference>
<comment type="caution">
    <text evidence="2">The sequence shown here is derived from an EMBL/GenBank/DDBJ whole genome shotgun (WGS) entry which is preliminary data.</text>
</comment>
<name>A0ABT0RJ56_9SPHN</name>
<accession>A0ABT0RJ56</accession>
<sequence length="114" mass="11994">MRTLLIVSLAFGSTFSVPAFAAGKAYGHDPKVCLVTFVSEAAAASQADTGVAKAQYLPLSIAMRLEMRSDSISDIYTYGDTGYTGAGVDYHYAGDTTEATCEYLAGINATDDDD</sequence>
<keyword evidence="1" id="KW-0732">Signal</keyword>
<evidence type="ECO:0000313" key="2">
    <source>
        <dbReference type="EMBL" id="MCL6682656.1"/>
    </source>
</evidence>
<evidence type="ECO:0000256" key="1">
    <source>
        <dbReference type="SAM" id="SignalP"/>
    </source>
</evidence>
<dbReference type="RefSeq" id="WP_249846611.1">
    <property type="nucleotide sequence ID" value="NZ_JAMGBD010000001.1"/>
</dbReference>
<feature type="signal peptide" evidence="1">
    <location>
        <begin position="1"/>
        <end position="21"/>
    </location>
</feature>
<proteinExistence type="predicted"/>
<organism evidence="2 3">
    <name type="scientific">Sphingomonas alba</name>
    <dbReference type="NCBI Taxonomy" id="2908208"/>
    <lineage>
        <taxon>Bacteria</taxon>
        <taxon>Pseudomonadati</taxon>
        <taxon>Pseudomonadota</taxon>
        <taxon>Alphaproteobacteria</taxon>
        <taxon>Sphingomonadales</taxon>
        <taxon>Sphingomonadaceae</taxon>
        <taxon>Sphingomonas</taxon>
    </lineage>
</organism>
<evidence type="ECO:0000313" key="3">
    <source>
        <dbReference type="Proteomes" id="UP001165363"/>
    </source>
</evidence>